<organism evidence="1 2">
    <name type="scientific">Sphingobacterium detergens</name>
    <dbReference type="NCBI Taxonomy" id="1145106"/>
    <lineage>
        <taxon>Bacteria</taxon>
        <taxon>Pseudomonadati</taxon>
        <taxon>Bacteroidota</taxon>
        <taxon>Sphingobacteriia</taxon>
        <taxon>Sphingobacteriales</taxon>
        <taxon>Sphingobacteriaceae</taxon>
        <taxon>Sphingobacterium</taxon>
    </lineage>
</organism>
<evidence type="ECO:0000313" key="2">
    <source>
        <dbReference type="Proteomes" id="UP000286246"/>
    </source>
</evidence>
<reference evidence="1 2" key="1">
    <citation type="submission" date="2018-09" db="EMBL/GenBank/DDBJ databases">
        <title>Genomic Encyclopedia of Type Strains, Phase III (KMG-III): the genomes of soil and plant-associated and newly described type strains.</title>
        <authorList>
            <person name="Whitman W."/>
        </authorList>
    </citation>
    <scope>NUCLEOTIDE SEQUENCE [LARGE SCALE GENOMIC DNA]</scope>
    <source>
        <strain evidence="1 2">CECT 7938</strain>
    </source>
</reference>
<dbReference type="Proteomes" id="UP000286246">
    <property type="component" value="Unassembled WGS sequence"/>
</dbReference>
<evidence type="ECO:0000313" key="1">
    <source>
        <dbReference type="EMBL" id="RKE55673.1"/>
    </source>
</evidence>
<accession>A0A420BG48</accession>
<sequence>MQKQEIDFLQRNELAWNKQALEQNEWSKAVDTSLVNPYF</sequence>
<dbReference type="AlphaFoldDB" id="A0A420BG48"/>
<keyword evidence="2" id="KW-1185">Reference proteome</keyword>
<proteinExistence type="predicted"/>
<comment type="caution">
    <text evidence="1">The sequence shown here is derived from an EMBL/GenBank/DDBJ whole genome shotgun (WGS) entry which is preliminary data.</text>
</comment>
<dbReference type="EMBL" id="RAPY01000001">
    <property type="protein sequence ID" value="RKE55673.1"/>
    <property type="molecule type" value="Genomic_DNA"/>
</dbReference>
<name>A0A420BG48_SPHD1</name>
<protein>
    <submittedName>
        <fullName evidence="1">Uncharacterized protein</fullName>
    </submittedName>
</protein>
<gene>
    <name evidence="1" type="ORF">DFQ12_0509</name>
</gene>